<dbReference type="InterPro" id="IPR000644">
    <property type="entry name" value="CBS_dom"/>
</dbReference>
<dbReference type="CDD" id="cd04622">
    <property type="entry name" value="CBS_pair_HRP1_like"/>
    <property type="match status" value="1"/>
</dbReference>
<dbReference type="SMART" id="SM00116">
    <property type="entry name" value="CBS"/>
    <property type="match status" value="2"/>
</dbReference>
<dbReference type="InterPro" id="IPR046342">
    <property type="entry name" value="CBS_dom_sf"/>
</dbReference>
<protein>
    <submittedName>
        <fullName evidence="4">CBS domain-containing protein</fullName>
    </submittedName>
</protein>
<sequence length="141" mass="15111">MKVRELMTTNVSTASVNTPIGQVAKQMRDLDVGCIPVCDQQKNALGIITDRDIVIRGVSEGNMNANAGDVMTSNLVYATPEMHAHEAAEIMAKHQIRRLPVVENGRVVGILAIGDLATVNIYVNEAGDALSNISKPSTPKM</sequence>
<proteinExistence type="predicted"/>
<evidence type="ECO:0000313" key="5">
    <source>
        <dbReference type="Proteomes" id="UP000579281"/>
    </source>
</evidence>
<dbReference type="PANTHER" id="PTHR43080">
    <property type="entry name" value="CBS DOMAIN-CONTAINING PROTEIN CBSX3, MITOCHONDRIAL"/>
    <property type="match status" value="1"/>
</dbReference>
<evidence type="ECO:0000259" key="3">
    <source>
        <dbReference type="PROSITE" id="PS51371"/>
    </source>
</evidence>
<comment type="caution">
    <text evidence="4">The sequence shown here is derived from an EMBL/GenBank/DDBJ whole genome shotgun (WGS) entry which is preliminary data.</text>
</comment>
<dbReference type="Proteomes" id="UP000579281">
    <property type="component" value="Unassembled WGS sequence"/>
</dbReference>
<evidence type="ECO:0000256" key="2">
    <source>
        <dbReference type="PROSITE-ProRule" id="PRU00703"/>
    </source>
</evidence>
<feature type="domain" description="CBS" evidence="3">
    <location>
        <begin position="71"/>
        <end position="130"/>
    </location>
</feature>
<dbReference type="Pfam" id="PF00571">
    <property type="entry name" value="CBS"/>
    <property type="match status" value="2"/>
</dbReference>
<name>A0A841KWS6_9FIRM</name>
<reference evidence="4 5" key="1">
    <citation type="submission" date="2020-08" db="EMBL/GenBank/DDBJ databases">
        <title>Genomic Encyclopedia of Type Strains, Phase IV (KMG-IV): sequencing the most valuable type-strain genomes for metagenomic binning, comparative biology and taxonomic classification.</title>
        <authorList>
            <person name="Goeker M."/>
        </authorList>
    </citation>
    <scope>NUCLEOTIDE SEQUENCE [LARGE SCALE GENOMIC DNA]</scope>
    <source>
        <strain evidence="4 5">DSM 103526</strain>
    </source>
</reference>
<evidence type="ECO:0000313" key="4">
    <source>
        <dbReference type="EMBL" id="MBB6214639.1"/>
    </source>
</evidence>
<keyword evidence="1 2" id="KW-0129">CBS domain</keyword>
<organism evidence="4 5">
    <name type="scientific">Anaerosolibacter carboniphilus</name>
    <dbReference type="NCBI Taxonomy" id="1417629"/>
    <lineage>
        <taxon>Bacteria</taxon>
        <taxon>Bacillati</taxon>
        <taxon>Bacillota</taxon>
        <taxon>Clostridia</taxon>
        <taxon>Peptostreptococcales</taxon>
        <taxon>Thermotaleaceae</taxon>
        <taxon>Anaerosolibacter</taxon>
    </lineage>
</organism>
<dbReference type="AlphaFoldDB" id="A0A841KWS6"/>
<evidence type="ECO:0000256" key="1">
    <source>
        <dbReference type="ARBA" id="ARBA00023122"/>
    </source>
</evidence>
<accession>A0A841KWS6</accession>
<dbReference type="Gene3D" id="3.10.580.10">
    <property type="entry name" value="CBS-domain"/>
    <property type="match status" value="1"/>
</dbReference>
<dbReference type="RefSeq" id="WP_184308261.1">
    <property type="nucleotide sequence ID" value="NZ_JACHEN010000003.1"/>
</dbReference>
<dbReference type="InterPro" id="IPR051257">
    <property type="entry name" value="Diverse_CBS-Domain"/>
</dbReference>
<dbReference type="PANTHER" id="PTHR43080:SF2">
    <property type="entry name" value="CBS DOMAIN-CONTAINING PROTEIN"/>
    <property type="match status" value="1"/>
</dbReference>
<gene>
    <name evidence="4" type="ORF">HNQ80_000722</name>
</gene>
<feature type="domain" description="CBS" evidence="3">
    <location>
        <begin position="7"/>
        <end position="63"/>
    </location>
</feature>
<dbReference type="PROSITE" id="PS51371">
    <property type="entry name" value="CBS"/>
    <property type="match status" value="2"/>
</dbReference>
<keyword evidence="5" id="KW-1185">Reference proteome</keyword>
<dbReference type="SUPFAM" id="SSF54631">
    <property type="entry name" value="CBS-domain pair"/>
    <property type="match status" value="1"/>
</dbReference>
<dbReference type="EMBL" id="JACHEN010000003">
    <property type="protein sequence ID" value="MBB6214639.1"/>
    <property type="molecule type" value="Genomic_DNA"/>
</dbReference>